<protein>
    <recommendedName>
        <fullName evidence="2">Protein DPCD</fullName>
    </recommendedName>
</protein>
<reference evidence="4" key="2">
    <citation type="submission" date="2020-12" db="EMBL/GenBank/DDBJ databases">
        <title>New Spironucleus salmonicida genome in near-complete chromosomes.</title>
        <authorList>
            <person name="Xu F."/>
            <person name="Kurt Z."/>
            <person name="Jimenez-Gonzalez A."/>
            <person name="Astvaldsson A."/>
            <person name="Andersson J.O."/>
            <person name="Svard S.G."/>
        </authorList>
    </citation>
    <scope>NUCLEOTIDE SEQUENCE</scope>
    <source>
        <strain evidence="4">ATCC 50377</strain>
    </source>
</reference>
<dbReference type="OrthoDB" id="10256139at2759"/>
<gene>
    <name evidence="3" type="ORF">SS50377_13449</name>
    <name evidence="4" type="ORF">SS50377_27577</name>
</gene>
<proteinExistence type="inferred from homology"/>
<dbReference type="AlphaFoldDB" id="V6LSF9"/>
<keyword evidence="5" id="KW-1185">Reference proteome</keyword>
<evidence type="ECO:0000313" key="5">
    <source>
        <dbReference type="Proteomes" id="UP000018208"/>
    </source>
</evidence>
<evidence type="ECO:0000313" key="4">
    <source>
        <dbReference type="EMBL" id="KAH0571276.1"/>
    </source>
</evidence>
<dbReference type="Proteomes" id="UP000018208">
    <property type="component" value="Unassembled WGS sequence"/>
</dbReference>
<dbReference type="PANTHER" id="PTHR31921">
    <property type="entry name" value="PROTEIN DPCD"/>
    <property type="match status" value="1"/>
</dbReference>
<dbReference type="Pfam" id="PF14913">
    <property type="entry name" value="DPCD"/>
    <property type="match status" value="1"/>
</dbReference>
<dbReference type="PRINTS" id="PR02065">
    <property type="entry name" value="PROTEINDPCD"/>
</dbReference>
<dbReference type="EMBL" id="AUWU02000007">
    <property type="protein sequence ID" value="KAH0571276.1"/>
    <property type="molecule type" value="Genomic_DNA"/>
</dbReference>
<dbReference type="InterPro" id="IPR026224">
    <property type="entry name" value="DPCD"/>
</dbReference>
<organism evidence="3">
    <name type="scientific">Spironucleus salmonicida</name>
    <dbReference type="NCBI Taxonomy" id="348837"/>
    <lineage>
        <taxon>Eukaryota</taxon>
        <taxon>Metamonada</taxon>
        <taxon>Diplomonadida</taxon>
        <taxon>Hexamitidae</taxon>
        <taxon>Hexamitinae</taxon>
        <taxon>Spironucleus</taxon>
    </lineage>
</organism>
<sequence>MSLLLPGGKKNAYIQNNLQKIHTIFPDGSECIEEFHTTEQLYVSRKWRKVDQMGRLSDWSVEIGEVEQKKEIFTGLFESADTPIVNRLDSEGYYIFKITNLPPPESNYRVDVDAKDLIIRTTNKKYFKKIQINDLEWQNIPLVQQFVKVKHHNNCLMVFYQKPPGMVQFEKAARQARLQGFQNKKEGECPGQ</sequence>
<evidence type="ECO:0000256" key="2">
    <source>
        <dbReference type="ARBA" id="ARBA00020330"/>
    </source>
</evidence>
<name>V6LSF9_9EUKA</name>
<dbReference type="PANTHER" id="PTHR31921:SF1">
    <property type="entry name" value="PROTEIN DPCD"/>
    <property type="match status" value="1"/>
</dbReference>
<dbReference type="VEuPathDB" id="GiardiaDB:SS50377_27577"/>
<evidence type="ECO:0000313" key="3">
    <source>
        <dbReference type="EMBL" id="EST46646.1"/>
    </source>
</evidence>
<dbReference type="EMBL" id="KI546073">
    <property type="protein sequence ID" value="EST46646.1"/>
    <property type="molecule type" value="Genomic_DNA"/>
</dbReference>
<evidence type="ECO:0000256" key="1">
    <source>
        <dbReference type="ARBA" id="ARBA00010597"/>
    </source>
</evidence>
<comment type="similarity">
    <text evidence="1">Belongs to the DPCD family.</text>
</comment>
<reference evidence="3 4" key="1">
    <citation type="journal article" date="2014" name="PLoS Genet.">
        <title>The Genome of Spironucleus salmonicida Highlights a Fish Pathogen Adapted to Fluctuating Environments.</title>
        <authorList>
            <person name="Xu F."/>
            <person name="Jerlstrom-Hultqvist J."/>
            <person name="Einarsson E."/>
            <person name="Astvaldsson A."/>
            <person name="Svard S.G."/>
            <person name="Andersson J.O."/>
        </authorList>
    </citation>
    <scope>NUCLEOTIDE SEQUENCE</scope>
    <source>
        <strain evidence="4">ATCC 50377</strain>
    </source>
</reference>
<accession>V6LSF9</accession>